<dbReference type="GO" id="GO:0000462">
    <property type="term" value="P:maturation of SSU-rRNA from tricistronic rRNA transcript (SSU-rRNA, 5.8S rRNA, LSU-rRNA)"/>
    <property type="evidence" value="ECO:0007669"/>
    <property type="project" value="TreeGrafter"/>
</dbReference>
<keyword evidence="2" id="KW-0690">Ribosome biogenesis</keyword>
<dbReference type="CDD" id="cd01882">
    <property type="entry name" value="BMS1"/>
    <property type="match status" value="1"/>
</dbReference>
<feature type="region of interest" description="Disordered" evidence="11">
    <location>
        <begin position="1113"/>
        <end position="1147"/>
    </location>
</feature>
<evidence type="ECO:0000256" key="10">
    <source>
        <dbReference type="ARBA" id="ARBA00061391"/>
    </source>
</evidence>
<keyword evidence="6" id="KW-0067">ATP-binding</keyword>
<comment type="catalytic activity">
    <reaction evidence="9">
        <text>GTP + H2O = GDP + phosphate + H(+)</text>
        <dbReference type="Rhea" id="RHEA:19669"/>
        <dbReference type="ChEBI" id="CHEBI:15377"/>
        <dbReference type="ChEBI" id="CHEBI:15378"/>
        <dbReference type="ChEBI" id="CHEBI:37565"/>
        <dbReference type="ChEBI" id="CHEBI:43474"/>
        <dbReference type="ChEBI" id="CHEBI:58189"/>
    </reaction>
    <physiologicalReaction direction="left-to-right" evidence="9">
        <dbReference type="Rhea" id="RHEA:19670"/>
    </physiologicalReaction>
</comment>
<gene>
    <name evidence="13" type="ORF">PSAL00342_LOCUS5465</name>
</gene>
<feature type="region of interest" description="Disordered" evidence="11">
    <location>
        <begin position="1037"/>
        <end position="1070"/>
    </location>
</feature>
<name>A0A7S3UF53_9CHLO</name>
<feature type="compositionally biased region" description="Polar residues" evidence="11">
    <location>
        <begin position="1037"/>
        <end position="1052"/>
    </location>
</feature>
<sequence length="1220" mass="137088">MAGEGKEHRARQSGTKAEKKKKKKQQKHGGDAARKGNNPKAFVFASRGRAKAQKARTAEKDQKRLHAPVVEKAVEEPPPFVVVVHGPPGVGKSTLIRSLVKHYTRQTIADIKGPITLVTGKTRRITLVECPQDLHAMVDAAKYADLVLLMVDGAFGFEMETFEFLNLLQVHGFPKVMGVLTHLDGFKTPGQLKKQKKKLKARFWTEIYEGAKLFYLSGLLHGKYPKREVLNLARFISVQKFRPLSWRMAHPYMLVDRMEDVTNPESIRMDPKCDRSVACYGYLRGNNLKGEMEVHIAGVGDARISEVSIMPDPCPLPDTIKKRGLNEREKLLYAPMSNVGGLLYDKDAVYIDIGGSHNAHFTKIEGESTQAMDELEDTGINMVRKLHETRLGVDEKLAGTSVSLFGNGSYSNVNESHGTVDKTRRHRRPVPETHVPLGENGRFESSDLLLEGSLDSEDTASEIEGTPAGEAIKLNNHKHNHNGSSSSDDLDTEDSDTHNEANPPSEPEEDDDDEILQGEDGLGLAGRWKETMQRNVERLKAGKISLRDIVYGEDNQAQPTDDMEHSSDSEGDDSDDDFFKPIHAKSDRCRLNALNHVESSKIDVDIVKLRGFWGQEDQHQSLKRRFVTGKRVENFEANDVNLRESDEEIGDFEDVESGDGKITEPNSEEASGSDDDAAVPLSREAAKARLAGGRASLAAEEERKLRKIAKKRGFDQGYDEGGAAAVDAYEEDRKDPSTKVSESKSAFDRDAERGESFYDAMKHELQERAAATKADMELLDPATRQEMEGISAGTYVRLLFHRIPWELIENFDPCQPLLIGGILNTESGRGFVRVRIKRHRWHKKVLKTRDPLVFSAGWRRFQSVPVYAIEDRRQKRTRMLKYTPEHMHCLAFFYGPTLPPNTGVVAVQKPSNNLAGWRISATGVVLEVDESAPVTKKLKLVGEPYKIHKNTGFVRGMFNSMLEVARFEGASVRTVSGIRGQIKRPLKPGEGHGEGCFRATFEDKILLSDLVFLRAWVGVEVPRLYNPVTNLLAVQRPSKTVEQSSDPSSLSIGLTEPPRKEDEMGEPSGWVPMRTVADIRRQMHLGAPVRGDSLYTPVMRAPRKFNPLRIPTALQKTLPFGSKPKEAKPRSRPTLEQKRSVVLEPEEKKARRLLQQIQAVRNEKARKRREQKNRHQQVREKKQAKEGAVRVARNKEIRKKRYREQGKIEARANATKRPRE</sequence>
<dbReference type="Gene3D" id="3.40.50.300">
    <property type="entry name" value="P-loop containing nucleotide triphosphate hydrolases"/>
    <property type="match status" value="1"/>
</dbReference>
<dbReference type="InterPro" id="IPR037875">
    <property type="entry name" value="Bms1_N"/>
</dbReference>
<evidence type="ECO:0000256" key="9">
    <source>
        <dbReference type="ARBA" id="ARBA00049117"/>
    </source>
</evidence>
<dbReference type="GO" id="GO:0005525">
    <property type="term" value="F:GTP binding"/>
    <property type="evidence" value="ECO:0007669"/>
    <property type="project" value="UniProtKB-KW"/>
</dbReference>
<feature type="region of interest" description="Disordered" evidence="11">
    <location>
        <begin position="410"/>
        <end position="445"/>
    </location>
</feature>
<feature type="domain" description="Bms1-type G" evidence="12">
    <location>
        <begin position="77"/>
        <end position="242"/>
    </location>
</feature>
<feature type="region of interest" description="Disordered" evidence="11">
    <location>
        <begin position="646"/>
        <end position="678"/>
    </location>
</feature>
<feature type="compositionally biased region" description="Basic and acidic residues" evidence="11">
    <location>
        <begin position="731"/>
        <end position="748"/>
    </location>
</feature>
<dbReference type="Pfam" id="PF04950">
    <property type="entry name" value="RIBIOP_C"/>
    <property type="match status" value="1"/>
</dbReference>
<dbReference type="GO" id="GO:0005654">
    <property type="term" value="C:nucleoplasm"/>
    <property type="evidence" value="ECO:0007669"/>
    <property type="project" value="UniProtKB-ARBA"/>
</dbReference>
<dbReference type="InterPro" id="IPR027417">
    <property type="entry name" value="P-loop_NTPase"/>
</dbReference>
<dbReference type="EMBL" id="HBIS01006057">
    <property type="protein sequence ID" value="CAE0611630.1"/>
    <property type="molecule type" value="Transcribed_RNA"/>
</dbReference>
<feature type="compositionally biased region" description="Basic residues" evidence="11">
    <location>
        <begin position="18"/>
        <end position="27"/>
    </location>
</feature>
<keyword evidence="7" id="KW-0342">GTP-binding</keyword>
<organism evidence="13">
    <name type="scientific">Picocystis salinarum</name>
    <dbReference type="NCBI Taxonomy" id="88271"/>
    <lineage>
        <taxon>Eukaryota</taxon>
        <taxon>Viridiplantae</taxon>
        <taxon>Chlorophyta</taxon>
        <taxon>Picocystophyceae</taxon>
        <taxon>Picocystales</taxon>
        <taxon>Picocystaceae</taxon>
        <taxon>Picocystis</taxon>
    </lineage>
</organism>
<dbReference type="SMART" id="SM01362">
    <property type="entry name" value="DUF663"/>
    <property type="match status" value="1"/>
</dbReference>
<dbReference type="InterPro" id="IPR030387">
    <property type="entry name" value="G_Bms1/Tsr1_dom"/>
</dbReference>
<evidence type="ECO:0000256" key="3">
    <source>
        <dbReference type="ARBA" id="ARBA00022553"/>
    </source>
</evidence>
<dbReference type="InterPro" id="IPR012948">
    <property type="entry name" value="AARP2CN"/>
</dbReference>
<feature type="compositionally biased region" description="Basic residues" evidence="11">
    <location>
        <begin position="1164"/>
        <end position="1176"/>
    </location>
</feature>
<evidence type="ECO:0000256" key="2">
    <source>
        <dbReference type="ARBA" id="ARBA00022517"/>
    </source>
</evidence>
<evidence type="ECO:0000313" key="13">
    <source>
        <dbReference type="EMBL" id="CAE0611630.1"/>
    </source>
</evidence>
<feature type="region of interest" description="Disordered" evidence="11">
    <location>
        <begin position="474"/>
        <end position="518"/>
    </location>
</feature>
<dbReference type="GO" id="GO:0003924">
    <property type="term" value="F:GTPase activity"/>
    <property type="evidence" value="ECO:0007669"/>
    <property type="project" value="TreeGrafter"/>
</dbReference>
<dbReference type="InterPro" id="IPR007034">
    <property type="entry name" value="BMS1_TSR1_C"/>
</dbReference>
<dbReference type="GO" id="GO:0032040">
    <property type="term" value="C:small-subunit processome"/>
    <property type="evidence" value="ECO:0007669"/>
    <property type="project" value="UniProtKB-ARBA"/>
</dbReference>
<accession>A0A7S3UF53</accession>
<comment type="similarity">
    <text evidence="10">Belongs to the TRAFAC class translation factor GTPase superfamily. Bms1-like GTPase family. BMS1 subfamily.</text>
</comment>
<keyword evidence="8" id="KW-0539">Nucleus</keyword>
<proteinExistence type="inferred from homology"/>
<keyword evidence="3" id="KW-0597">Phosphoprotein</keyword>
<keyword evidence="4" id="KW-0547">Nucleotide-binding</keyword>
<dbReference type="SUPFAM" id="SSF52540">
    <property type="entry name" value="P-loop containing nucleoside triphosphate hydrolases"/>
    <property type="match status" value="1"/>
</dbReference>
<feature type="region of interest" description="Disordered" evidence="11">
    <location>
        <begin position="1160"/>
        <end position="1220"/>
    </location>
</feature>
<evidence type="ECO:0000259" key="12">
    <source>
        <dbReference type="PROSITE" id="PS51714"/>
    </source>
</evidence>
<evidence type="ECO:0000256" key="7">
    <source>
        <dbReference type="ARBA" id="ARBA00023134"/>
    </source>
</evidence>
<evidence type="ECO:0000256" key="5">
    <source>
        <dbReference type="ARBA" id="ARBA00022801"/>
    </source>
</evidence>
<feature type="compositionally biased region" description="Basic and acidic residues" evidence="11">
    <location>
        <begin position="1123"/>
        <end position="1147"/>
    </location>
</feature>
<dbReference type="PANTHER" id="PTHR12858">
    <property type="entry name" value="RIBOSOME BIOGENESIS PROTEIN"/>
    <property type="match status" value="1"/>
</dbReference>
<dbReference type="FunFam" id="3.40.50.300:FF:000105">
    <property type="entry name" value="BMS1 ribosome biogenesis factor"/>
    <property type="match status" value="1"/>
</dbReference>
<dbReference type="GO" id="GO:0034511">
    <property type="term" value="F:U3 snoRNA binding"/>
    <property type="evidence" value="ECO:0007669"/>
    <property type="project" value="TreeGrafter"/>
</dbReference>
<dbReference type="InterPro" id="IPR039761">
    <property type="entry name" value="Bms1/Tsr1"/>
</dbReference>
<keyword evidence="5" id="KW-0378">Hydrolase</keyword>
<evidence type="ECO:0000256" key="8">
    <source>
        <dbReference type="ARBA" id="ARBA00023242"/>
    </source>
</evidence>
<feature type="region of interest" description="Disordered" evidence="11">
    <location>
        <begin position="1"/>
        <end position="64"/>
    </location>
</feature>
<feature type="compositionally biased region" description="Acidic residues" evidence="11">
    <location>
        <begin position="646"/>
        <end position="657"/>
    </location>
</feature>
<dbReference type="GO" id="GO:0000479">
    <property type="term" value="P:endonucleolytic cleavage of tricistronic rRNA transcript (SSU-rRNA, 5.8S rRNA, LSU-rRNA)"/>
    <property type="evidence" value="ECO:0007669"/>
    <property type="project" value="TreeGrafter"/>
</dbReference>
<protein>
    <recommendedName>
        <fullName evidence="12">Bms1-type G domain-containing protein</fullName>
    </recommendedName>
</protein>
<dbReference type="GO" id="GO:0030686">
    <property type="term" value="C:90S preribosome"/>
    <property type="evidence" value="ECO:0007669"/>
    <property type="project" value="TreeGrafter"/>
</dbReference>
<dbReference type="GO" id="GO:0005524">
    <property type="term" value="F:ATP binding"/>
    <property type="evidence" value="ECO:0007669"/>
    <property type="project" value="UniProtKB-KW"/>
</dbReference>
<reference evidence="13" key="1">
    <citation type="submission" date="2021-01" db="EMBL/GenBank/DDBJ databases">
        <authorList>
            <person name="Corre E."/>
            <person name="Pelletier E."/>
            <person name="Niang G."/>
            <person name="Scheremetjew M."/>
            <person name="Finn R."/>
            <person name="Kale V."/>
            <person name="Holt S."/>
            <person name="Cochrane G."/>
            <person name="Meng A."/>
            <person name="Brown T."/>
            <person name="Cohen L."/>
        </authorList>
    </citation>
    <scope>NUCLEOTIDE SEQUENCE</scope>
    <source>
        <strain evidence="13">CCMP1897</strain>
    </source>
</reference>
<evidence type="ECO:0000256" key="11">
    <source>
        <dbReference type="SAM" id="MobiDB-lite"/>
    </source>
</evidence>
<evidence type="ECO:0000256" key="6">
    <source>
        <dbReference type="ARBA" id="ARBA00022840"/>
    </source>
</evidence>
<dbReference type="AlphaFoldDB" id="A0A7S3UF53"/>
<dbReference type="PROSITE" id="PS51714">
    <property type="entry name" value="G_BMS1"/>
    <property type="match status" value="1"/>
</dbReference>
<feature type="region of interest" description="Disordered" evidence="11">
    <location>
        <begin position="554"/>
        <end position="577"/>
    </location>
</feature>
<feature type="compositionally biased region" description="Acidic residues" evidence="11">
    <location>
        <begin position="506"/>
        <end position="517"/>
    </location>
</feature>
<feature type="compositionally biased region" description="Basic and acidic residues" evidence="11">
    <location>
        <begin position="1177"/>
        <end position="1188"/>
    </location>
</feature>
<comment type="subcellular location">
    <subcellularLocation>
        <location evidence="1">Nucleus</location>
        <location evidence="1">Nucleolus</location>
    </subcellularLocation>
</comment>
<feature type="region of interest" description="Disordered" evidence="11">
    <location>
        <begin position="727"/>
        <end position="748"/>
    </location>
</feature>
<evidence type="ECO:0000256" key="4">
    <source>
        <dbReference type="ARBA" id="ARBA00022741"/>
    </source>
</evidence>
<evidence type="ECO:0000256" key="1">
    <source>
        <dbReference type="ARBA" id="ARBA00004604"/>
    </source>
</evidence>
<dbReference type="Pfam" id="PF08142">
    <property type="entry name" value="AARP2CN"/>
    <property type="match status" value="1"/>
</dbReference>
<dbReference type="PANTHER" id="PTHR12858:SF2">
    <property type="entry name" value="RIBOSOME BIOGENESIS PROTEIN BMS1 HOMOLOG"/>
    <property type="match status" value="1"/>
</dbReference>
<dbReference type="SMART" id="SM00785">
    <property type="entry name" value="AARP2CN"/>
    <property type="match status" value="1"/>
</dbReference>